<feature type="transmembrane region" description="Helical" evidence="4">
    <location>
        <begin position="85"/>
        <end position="108"/>
    </location>
</feature>
<dbReference type="GO" id="GO:0006935">
    <property type="term" value="P:chemotaxis"/>
    <property type="evidence" value="ECO:0007669"/>
    <property type="project" value="UniProtKB-KW"/>
</dbReference>
<reference evidence="7" key="1">
    <citation type="submission" date="2012-11" db="EMBL/GenBank/DDBJ databases">
        <authorList>
            <person name="Lucero-Rivera Y.E."/>
            <person name="Tovar-Ramirez D."/>
        </authorList>
    </citation>
    <scope>NUCLEOTIDE SEQUENCE [LARGE SCALE GENOMIC DNA]</scope>
    <source>
        <strain evidence="7">Araruama</strain>
    </source>
</reference>
<dbReference type="InterPro" id="IPR011623">
    <property type="entry name" value="7TMR_DISM_rcpt_extracell_dom1"/>
</dbReference>
<feature type="transmembrane region" description="Helical" evidence="4">
    <location>
        <begin position="17"/>
        <end position="34"/>
    </location>
</feature>
<feature type="domain" description="Methyl-accepting transducer" evidence="5">
    <location>
        <begin position="255"/>
        <end position="498"/>
    </location>
</feature>
<dbReference type="InterPro" id="IPR051310">
    <property type="entry name" value="MCP_chemotaxis"/>
</dbReference>
<evidence type="ECO:0000256" key="1">
    <source>
        <dbReference type="ARBA" id="ARBA00022500"/>
    </source>
</evidence>
<name>A0A1V1P6Z3_9BACT</name>
<accession>A0A1V1P6Z3</accession>
<dbReference type="EMBL" id="ATBP01000401">
    <property type="protein sequence ID" value="ETR70580.1"/>
    <property type="molecule type" value="Genomic_DNA"/>
</dbReference>
<feature type="transmembrane region" description="Helical" evidence="4">
    <location>
        <begin position="140"/>
        <end position="160"/>
    </location>
</feature>
<dbReference type="GO" id="GO:0004888">
    <property type="term" value="F:transmembrane signaling receptor activity"/>
    <property type="evidence" value="ECO:0007669"/>
    <property type="project" value="TreeGrafter"/>
</dbReference>
<keyword evidence="3" id="KW-0807">Transducer</keyword>
<dbReference type="AlphaFoldDB" id="A0A1V1P6Z3"/>
<dbReference type="Pfam" id="PF07695">
    <property type="entry name" value="7TMR-DISM_7TM"/>
    <property type="match status" value="1"/>
</dbReference>
<dbReference type="SUPFAM" id="SSF58104">
    <property type="entry name" value="Methyl-accepting chemotaxis protein (MCP) signaling domain"/>
    <property type="match status" value="1"/>
</dbReference>
<sequence length="540" mass="60212">MIGYNLFLFLTIRDVNIVYYLLFISNYLLFQASLSGYGFQFVWSEYPWWANKSLPIFIIGSAVSGFLFSKQFLNSRRYLPIMDKVISIFILVGVILLFITFLVGYVTIIKLATIYALLWSIILLTTGIMSVYIKNATARFYLIAWIALLSGVFIYTLKTFGILPVNFITDHGIQFGSVNLLMLLSIAMVDKINIERKHTEIKQKDALITSKHLLHTQRKIHENQETIAQKIQNDADTVLDVSEELMRDITLLSEQSDNVANTSVQISDSIIQISSAIKNMITSVEHILIDAKNLFSTMDNVFQSITMMSDTMDVIEKSTKKDETIANEATHLSEKTKQTMSDLETAASKINNVTDLIKHISDKTNLLSLNAAIEAASAGEAGKGFSIVARFIQTFAESSAVAANDIGQSIHDIQDKKQDAINVLIDITSIIQSIHESFETIFVSIEEHVKAAHTIATNAVTARLTSEKILSQIGKLTNEVQLISKNADNIKNGVNDMTMLTAKVSIQMNDNKQSIESIRRALKGLSELSNKMILAGRNEA</sequence>
<feature type="transmembrane region" description="Helical" evidence="4">
    <location>
        <begin position="114"/>
        <end position="133"/>
    </location>
</feature>
<dbReference type="PANTHER" id="PTHR43531:SF11">
    <property type="entry name" value="METHYL-ACCEPTING CHEMOTAXIS PROTEIN 3"/>
    <property type="match status" value="1"/>
</dbReference>
<comment type="similarity">
    <text evidence="2">Belongs to the methyl-accepting chemotaxis (MCP) protein family.</text>
</comment>
<evidence type="ECO:0000313" key="7">
    <source>
        <dbReference type="Proteomes" id="UP000189670"/>
    </source>
</evidence>
<dbReference type="Proteomes" id="UP000189670">
    <property type="component" value="Unassembled WGS sequence"/>
</dbReference>
<organism evidence="6 7">
    <name type="scientific">Candidatus Magnetoglobus multicellularis str. Araruama</name>
    <dbReference type="NCBI Taxonomy" id="890399"/>
    <lineage>
        <taxon>Bacteria</taxon>
        <taxon>Pseudomonadati</taxon>
        <taxon>Thermodesulfobacteriota</taxon>
        <taxon>Desulfobacteria</taxon>
        <taxon>Desulfobacterales</taxon>
        <taxon>Desulfobacteraceae</taxon>
        <taxon>Candidatus Magnetoglobus</taxon>
    </lineage>
</organism>
<proteinExistence type="inferred from homology"/>
<keyword evidence="4" id="KW-0472">Membrane</keyword>
<comment type="caution">
    <text evidence="6">The sequence shown here is derived from an EMBL/GenBank/DDBJ whole genome shotgun (WGS) entry which is preliminary data.</text>
</comment>
<keyword evidence="1" id="KW-0145">Chemotaxis</keyword>
<dbReference type="SMART" id="SM00283">
    <property type="entry name" value="MA"/>
    <property type="match status" value="1"/>
</dbReference>
<feature type="transmembrane region" description="Helical" evidence="4">
    <location>
        <begin position="54"/>
        <end position="73"/>
    </location>
</feature>
<dbReference type="PANTHER" id="PTHR43531">
    <property type="entry name" value="PROTEIN ICFG"/>
    <property type="match status" value="1"/>
</dbReference>
<evidence type="ECO:0000313" key="6">
    <source>
        <dbReference type="EMBL" id="ETR70580.1"/>
    </source>
</evidence>
<evidence type="ECO:0000259" key="5">
    <source>
        <dbReference type="PROSITE" id="PS50111"/>
    </source>
</evidence>
<dbReference type="PROSITE" id="PS50111">
    <property type="entry name" value="CHEMOTAXIS_TRANSDUC_2"/>
    <property type="match status" value="1"/>
</dbReference>
<keyword evidence="4" id="KW-1133">Transmembrane helix</keyword>
<gene>
    <name evidence="6" type="ORF">OMM_03136</name>
</gene>
<dbReference type="Pfam" id="PF00015">
    <property type="entry name" value="MCPsignal"/>
    <property type="match status" value="1"/>
</dbReference>
<dbReference type="InterPro" id="IPR004089">
    <property type="entry name" value="MCPsignal_dom"/>
</dbReference>
<dbReference type="GO" id="GO:0007165">
    <property type="term" value="P:signal transduction"/>
    <property type="evidence" value="ECO:0007669"/>
    <property type="project" value="UniProtKB-KW"/>
</dbReference>
<dbReference type="Gene3D" id="1.10.287.950">
    <property type="entry name" value="Methyl-accepting chemotaxis protein"/>
    <property type="match status" value="1"/>
</dbReference>
<evidence type="ECO:0000256" key="4">
    <source>
        <dbReference type="SAM" id="Phobius"/>
    </source>
</evidence>
<dbReference type="GO" id="GO:0005886">
    <property type="term" value="C:plasma membrane"/>
    <property type="evidence" value="ECO:0007669"/>
    <property type="project" value="TreeGrafter"/>
</dbReference>
<evidence type="ECO:0000256" key="3">
    <source>
        <dbReference type="PROSITE-ProRule" id="PRU00284"/>
    </source>
</evidence>
<protein>
    <submittedName>
        <fullName evidence="6">Methyl-accepting chemotaxis sensory transducer</fullName>
    </submittedName>
</protein>
<feature type="transmembrane region" description="Helical" evidence="4">
    <location>
        <begin position="172"/>
        <end position="189"/>
    </location>
</feature>
<evidence type="ECO:0000256" key="2">
    <source>
        <dbReference type="ARBA" id="ARBA00029447"/>
    </source>
</evidence>
<keyword evidence="4" id="KW-0812">Transmembrane</keyword>